<dbReference type="Pfam" id="PF10764">
    <property type="entry name" value="Gin"/>
    <property type="match status" value="1"/>
</dbReference>
<dbReference type="STRING" id="269670.SAMN02982927_02702"/>
<proteinExistence type="predicted"/>
<gene>
    <name evidence="1" type="ORF">SAMN02982927_02702</name>
</gene>
<evidence type="ECO:0000313" key="1">
    <source>
        <dbReference type="EMBL" id="SFG76769.1"/>
    </source>
</evidence>
<sequence>MTMREQDHLEETCLICGQQNVEGIHICNQLICESCQKKIVETDVTNWKYKFYMNKLAKLRIGQSQQTVTPVVIQAGAAGEADKH</sequence>
<dbReference type="AlphaFoldDB" id="A0A1I2UKA9"/>
<dbReference type="EMBL" id="FOOY01000021">
    <property type="protein sequence ID" value="SFG76769.1"/>
    <property type="molecule type" value="Genomic_DNA"/>
</dbReference>
<keyword evidence="2" id="KW-1185">Reference proteome</keyword>
<dbReference type="InterPro" id="IPR019700">
    <property type="entry name" value="Sigma-G_inhibitor_Gin"/>
</dbReference>
<organism evidence="1 2">
    <name type="scientific">Sporolactobacillus nakayamae</name>
    <dbReference type="NCBI Taxonomy" id="269670"/>
    <lineage>
        <taxon>Bacteria</taxon>
        <taxon>Bacillati</taxon>
        <taxon>Bacillota</taxon>
        <taxon>Bacilli</taxon>
        <taxon>Bacillales</taxon>
        <taxon>Sporolactobacillaceae</taxon>
        <taxon>Sporolactobacillus</taxon>
    </lineage>
</organism>
<reference evidence="2" key="1">
    <citation type="submission" date="2016-10" db="EMBL/GenBank/DDBJ databases">
        <authorList>
            <person name="Varghese N."/>
            <person name="Submissions S."/>
        </authorList>
    </citation>
    <scope>NUCLEOTIDE SEQUENCE [LARGE SCALE GENOMIC DNA]</scope>
    <source>
        <strain evidence="2">ATCC 700379</strain>
    </source>
</reference>
<dbReference type="RefSeq" id="WP_093673823.1">
    <property type="nucleotide sequence ID" value="NZ_FOOY01000021.1"/>
</dbReference>
<protein>
    <submittedName>
        <fullName evidence="1">Inhibitor of sigma-G Gin</fullName>
    </submittedName>
</protein>
<dbReference type="Proteomes" id="UP000198752">
    <property type="component" value="Unassembled WGS sequence"/>
</dbReference>
<evidence type="ECO:0000313" key="2">
    <source>
        <dbReference type="Proteomes" id="UP000198752"/>
    </source>
</evidence>
<dbReference type="OrthoDB" id="2886653at2"/>
<accession>A0A1I2UKA9</accession>
<name>A0A1I2UKA9_9BACL</name>